<feature type="transmembrane region" description="Helical" evidence="1">
    <location>
        <begin position="132"/>
        <end position="153"/>
    </location>
</feature>
<feature type="transmembrane region" description="Helical" evidence="1">
    <location>
        <begin position="303"/>
        <end position="321"/>
    </location>
</feature>
<accession>A0AA86NW81</accession>
<feature type="transmembrane region" description="Helical" evidence="1">
    <location>
        <begin position="347"/>
        <end position="369"/>
    </location>
</feature>
<name>A0AA86NW81_9EUKA</name>
<feature type="transmembrane region" description="Helical" evidence="1">
    <location>
        <begin position="57"/>
        <end position="75"/>
    </location>
</feature>
<dbReference type="EMBL" id="CATOUU010000380">
    <property type="protein sequence ID" value="CAI9927128.1"/>
    <property type="molecule type" value="Genomic_DNA"/>
</dbReference>
<reference evidence="3 4" key="2">
    <citation type="submission" date="2024-07" db="EMBL/GenBank/DDBJ databases">
        <authorList>
            <person name="Akdeniz Z."/>
        </authorList>
    </citation>
    <scope>NUCLEOTIDE SEQUENCE [LARGE SCALE GENOMIC DNA]</scope>
</reference>
<evidence type="ECO:0000313" key="2">
    <source>
        <dbReference type="EMBL" id="CAI9927128.1"/>
    </source>
</evidence>
<evidence type="ECO:0000313" key="4">
    <source>
        <dbReference type="Proteomes" id="UP001642409"/>
    </source>
</evidence>
<feature type="transmembrane region" description="Helical" evidence="1">
    <location>
        <begin position="490"/>
        <end position="508"/>
    </location>
</feature>
<protein>
    <submittedName>
        <fullName evidence="2">Transmembrane domain-containing protein</fullName>
    </submittedName>
    <submittedName>
        <fullName evidence="3">Transmembrane_domain-containing protein</fullName>
    </submittedName>
</protein>
<feature type="transmembrane region" description="Helical" evidence="1">
    <location>
        <begin position="403"/>
        <end position="424"/>
    </location>
</feature>
<keyword evidence="1" id="KW-1133">Transmembrane helix</keyword>
<keyword evidence="1" id="KW-0472">Membrane</keyword>
<comment type="caution">
    <text evidence="2">The sequence shown here is derived from an EMBL/GenBank/DDBJ whole genome shotgun (WGS) entry which is preliminary data.</text>
</comment>
<organism evidence="2">
    <name type="scientific">Hexamita inflata</name>
    <dbReference type="NCBI Taxonomy" id="28002"/>
    <lineage>
        <taxon>Eukaryota</taxon>
        <taxon>Metamonada</taxon>
        <taxon>Diplomonadida</taxon>
        <taxon>Hexamitidae</taxon>
        <taxon>Hexamitinae</taxon>
        <taxon>Hexamita</taxon>
    </lineage>
</organism>
<feature type="transmembrane region" description="Helical" evidence="1">
    <location>
        <begin position="222"/>
        <end position="244"/>
    </location>
</feature>
<proteinExistence type="predicted"/>
<keyword evidence="1 2" id="KW-0812">Transmembrane</keyword>
<feature type="transmembrane region" description="Helical" evidence="1">
    <location>
        <begin position="186"/>
        <end position="210"/>
    </location>
</feature>
<dbReference type="Proteomes" id="UP001642409">
    <property type="component" value="Unassembled WGS sequence"/>
</dbReference>
<dbReference type="AlphaFoldDB" id="A0AA86NW81"/>
<keyword evidence="4" id="KW-1185">Reference proteome</keyword>
<reference evidence="2" key="1">
    <citation type="submission" date="2023-06" db="EMBL/GenBank/DDBJ databases">
        <authorList>
            <person name="Kurt Z."/>
        </authorList>
    </citation>
    <scope>NUCLEOTIDE SEQUENCE</scope>
</reference>
<evidence type="ECO:0000256" key="1">
    <source>
        <dbReference type="SAM" id="Phobius"/>
    </source>
</evidence>
<feature type="transmembrane region" description="Helical" evidence="1">
    <location>
        <begin position="90"/>
        <end position="120"/>
    </location>
</feature>
<evidence type="ECO:0000313" key="3">
    <source>
        <dbReference type="EMBL" id="CAL5971996.1"/>
    </source>
</evidence>
<gene>
    <name evidence="2" type="ORF">HINF_LOCUS14773</name>
    <name evidence="3" type="ORF">HINF_LOCUS1684</name>
</gene>
<dbReference type="EMBL" id="CAXDID020000003">
    <property type="protein sequence ID" value="CAL5971996.1"/>
    <property type="molecule type" value="Genomic_DNA"/>
</dbReference>
<feature type="transmembrane region" description="Helical" evidence="1">
    <location>
        <begin position="436"/>
        <end position="455"/>
    </location>
</feature>
<sequence length="554" mass="63535">MDSTTIDQEQKYEQVVTAVKTKKCQQSPTSKAVLTFMRPFKDFIHPTSIKETGQKRLVSLDFLRGIAIFIMLSGHELQVTIAGDASKNPVYYIVGVPIALTAGFRTFFIMISGIAHSFVFGSTIFGKSFKQALTGLFMSVFGSFMALPLFYVFHVCNVMAYEFQFGSLTMGQPWFNGLQVYSHPPIFFGFSQPINAIVMLLLYLMVIYPFTQVKQLKQYHIMYIAASLCFAVSVILPFVFMPIANSLRRSMAKSINIDPDSITGMNRECPGNYFGTAATFQEHLRNIFYHFNAGNYMQMNCQYMFFMMGLSIGFVLASFKVHKSEIINSHNTPEQIKKDYLKIRRNYLMYFSFSPLIILALEFAILAQVDAQLKSGVRTFKFDIDAFFKDYIPNDCFVPEYCMAAMCAQMYCVILAIALFECTTDAKAKIRAERILYLRRFSSLSFSCFVFGYLLSQPIQKYFAIQGSIKFGDCRNILKVYRTDLQIWEFIGYLIVYFIITLLVQCMFDTMQDKLTPDWMIKRFSHIFSAKGKFSDVSEQHLNVNPVNLFGKLD</sequence>